<organism evidence="5 6">
    <name type="scientific">Rhodocytophaga aerolata</name>
    <dbReference type="NCBI Taxonomy" id="455078"/>
    <lineage>
        <taxon>Bacteria</taxon>
        <taxon>Pseudomonadati</taxon>
        <taxon>Bacteroidota</taxon>
        <taxon>Cytophagia</taxon>
        <taxon>Cytophagales</taxon>
        <taxon>Rhodocytophagaceae</taxon>
        <taxon>Rhodocytophaga</taxon>
    </lineage>
</organism>
<dbReference type="RefSeq" id="WP_302035416.1">
    <property type="nucleotide sequence ID" value="NZ_JAUKPO010000001.1"/>
</dbReference>
<dbReference type="PANTHER" id="PTHR33678">
    <property type="entry name" value="BLL1576 PROTEIN"/>
    <property type="match status" value="1"/>
</dbReference>
<feature type="domain" description="Transposase IS66 zinc-finger binding" evidence="3">
    <location>
        <begin position="115"/>
        <end position="143"/>
    </location>
</feature>
<keyword evidence="1" id="KW-0175">Coiled coil</keyword>
<dbReference type="EMBL" id="JAUKPO010000001">
    <property type="protein sequence ID" value="MDO1444609.1"/>
    <property type="molecule type" value="Genomic_DNA"/>
</dbReference>
<feature type="domain" description="Transposase TnpC homeodomain" evidence="4">
    <location>
        <begin position="29"/>
        <end position="104"/>
    </location>
</feature>
<evidence type="ECO:0000259" key="4">
    <source>
        <dbReference type="Pfam" id="PF13007"/>
    </source>
</evidence>
<evidence type="ECO:0000259" key="2">
    <source>
        <dbReference type="Pfam" id="PF03050"/>
    </source>
</evidence>
<dbReference type="InterPro" id="IPR024474">
    <property type="entry name" value="Znf_dom_IS66"/>
</dbReference>
<dbReference type="InterPro" id="IPR024463">
    <property type="entry name" value="Transposase_TnpC_homeodom"/>
</dbReference>
<name>A0ABT8QZP2_9BACT</name>
<feature type="coiled-coil region" evidence="1">
    <location>
        <begin position="9"/>
        <end position="47"/>
    </location>
</feature>
<protein>
    <submittedName>
        <fullName evidence="5">IS66 family transposase</fullName>
    </submittedName>
</protein>
<dbReference type="InterPro" id="IPR004291">
    <property type="entry name" value="Transposase_IS66_central"/>
</dbReference>
<evidence type="ECO:0000313" key="5">
    <source>
        <dbReference type="EMBL" id="MDO1444609.1"/>
    </source>
</evidence>
<gene>
    <name evidence="5" type="ORF">Q0590_00020</name>
</gene>
<dbReference type="PANTHER" id="PTHR33678:SF1">
    <property type="entry name" value="BLL1576 PROTEIN"/>
    <property type="match status" value="1"/>
</dbReference>
<evidence type="ECO:0000256" key="1">
    <source>
        <dbReference type="SAM" id="Coils"/>
    </source>
</evidence>
<accession>A0ABT8QZP2</accession>
<dbReference type="Pfam" id="PF03050">
    <property type="entry name" value="DDE_Tnp_IS66"/>
    <property type="match status" value="1"/>
</dbReference>
<dbReference type="InterPro" id="IPR052344">
    <property type="entry name" value="Transposase-related"/>
</dbReference>
<comment type="caution">
    <text evidence="5">The sequence shown here is derived from an EMBL/GenBank/DDBJ whole genome shotgun (WGS) entry which is preliminary data.</text>
</comment>
<evidence type="ECO:0000313" key="6">
    <source>
        <dbReference type="Proteomes" id="UP001168528"/>
    </source>
</evidence>
<dbReference type="Proteomes" id="UP001168528">
    <property type="component" value="Unassembled WGS sequence"/>
</dbReference>
<sequence>MSAVVPLLSAAQQEALLAEKQQLQEANEQLREEVKELRRLLFGSKRERFVPATDSGQLSLELASASGESAIVVKQTVSYERAVKHIAKKAIRGGFPAHLPRVDVILEPGEDVSGMRKIGEEITEELDLKPASLFVRRYIRPRYVSKEETFHIATLPTRPIEKGMPGAGLLSQIICDKFVYHLPFYRQAQRYEQLGMKIPASTLDGWFEGACSLLEPLYQTLRLYILASTYLQGDETPIAVLDKQKKGDTHQGYHWVYFSPEQRLVLFDYQPGRGGAAVGKLLKDYKGYLQTDGYAAYEQFEAREDIVLVGCMAHARRYFEHANR</sequence>
<keyword evidence="6" id="KW-1185">Reference proteome</keyword>
<reference evidence="5" key="1">
    <citation type="submission" date="2023-07" db="EMBL/GenBank/DDBJ databases">
        <title>The genome sequence of Rhodocytophaga aerolata KACC 12507.</title>
        <authorList>
            <person name="Zhang X."/>
        </authorList>
    </citation>
    <scope>NUCLEOTIDE SEQUENCE</scope>
    <source>
        <strain evidence="5">KACC 12507</strain>
    </source>
</reference>
<evidence type="ECO:0000259" key="3">
    <source>
        <dbReference type="Pfam" id="PF13005"/>
    </source>
</evidence>
<dbReference type="NCBIfam" id="NF033517">
    <property type="entry name" value="transpos_IS66"/>
    <property type="match status" value="1"/>
</dbReference>
<dbReference type="Pfam" id="PF13005">
    <property type="entry name" value="zf-IS66"/>
    <property type="match status" value="1"/>
</dbReference>
<feature type="domain" description="Transposase IS66 central" evidence="2">
    <location>
        <begin position="162"/>
        <end position="322"/>
    </location>
</feature>
<proteinExistence type="predicted"/>
<dbReference type="Pfam" id="PF13007">
    <property type="entry name" value="LZ_Tnp_IS66"/>
    <property type="match status" value="1"/>
</dbReference>